<reference evidence="1 2" key="1">
    <citation type="submission" date="2013-11" db="EMBL/GenBank/DDBJ databases">
        <title>Genome sequencing of Stegodyphus mimosarum.</title>
        <authorList>
            <person name="Bechsgaard J."/>
        </authorList>
    </citation>
    <scope>NUCLEOTIDE SEQUENCE [LARGE SCALE GENOMIC DNA]</scope>
</reference>
<keyword evidence="2" id="KW-1185">Reference proteome</keyword>
<dbReference type="OrthoDB" id="6432852at2759"/>
<dbReference type="EMBL" id="KK120204">
    <property type="protein sequence ID" value="KFM77765.1"/>
    <property type="molecule type" value="Genomic_DNA"/>
</dbReference>
<dbReference type="Gene3D" id="3.30.420.10">
    <property type="entry name" value="Ribonuclease H-like superfamily/Ribonuclease H"/>
    <property type="match status" value="1"/>
</dbReference>
<evidence type="ECO:0000313" key="1">
    <source>
        <dbReference type="EMBL" id="KFM77765.1"/>
    </source>
</evidence>
<dbReference type="AlphaFoldDB" id="A0A087UK76"/>
<dbReference type="InterPro" id="IPR036397">
    <property type="entry name" value="RNaseH_sf"/>
</dbReference>
<sequence>MHKASAQSGDFHGQVKYENFKKWVLEKLLPNLRPQSVACMDNAPYHTKAEDPTPMKYATKQTMVNWLMRKTIY</sequence>
<organism evidence="1 2">
    <name type="scientific">Stegodyphus mimosarum</name>
    <name type="common">African social velvet spider</name>
    <dbReference type="NCBI Taxonomy" id="407821"/>
    <lineage>
        <taxon>Eukaryota</taxon>
        <taxon>Metazoa</taxon>
        <taxon>Ecdysozoa</taxon>
        <taxon>Arthropoda</taxon>
        <taxon>Chelicerata</taxon>
        <taxon>Arachnida</taxon>
        <taxon>Araneae</taxon>
        <taxon>Araneomorphae</taxon>
        <taxon>Entelegynae</taxon>
        <taxon>Eresoidea</taxon>
        <taxon>Eresidae</taxon>
        <taxon>Stegodyphus</taxon>
    </lineage>
</organism>
<proteinExistence type="predicted"/>
<evidence type="ECO:0008006" key="3">
    <source>
        <dbReference type="Google" id="ProtNLM"/>
    </source>
</evidence>
<dbReference type="Proteomes" id="UP000054359">
    <property type="component" value="Unassembled WGS sequence"/>
</dbReference>
<protein>
    <recommendedName>
        <fullName evidence="3">Tc1-like transposase DDE domain-containing protein</fullName>
    </recommendedName>
</protein>
<name>A0A087UK76_STEMI</name>
<evidence type="ECO:0000313" key="2">
    <source>
        <dbReference type="Proteomes" id="UP000054359"/>
    </source>
</evidence>
<dbReference type="GO" id="GO:0003676">
    <property type="term" value="F:nucleic acid binding"/>
    <property type="evidence" value="ECO:0007669"/>
    <property type="project" value="InterPro"/>
</dbReference>
<dbReference type="OMA" id="RWIACWF"/>
<gene>
    <name evidence="1" type="ORF">X975_02163</name>
</gene>
<feature type="non-terminal residue" evidence="1">
    <location>
        <position position="73"/>
    </location>
</feature>
<accession>A0A087UK76</accession>